<dbReference type="RefSeq" id="XP_029235524.1">
    <property type="nucleotide sequence ID" value="XM_029384644.1"/>
</dbReference>
<dbReference type="OMA" id="WDRITER"/>
<evidence type="ECO:0000256" key="1">
    <source>
        <dbReference type="SAM" id="Phobius"/>
    </source>
</evidence>
<dbReference type="AlphaFoldDB" id="A0A422N3E7"/>
<gene>
    <name evidence="2" type="ORF">TraAM80_07872</name>
</gene>
<protein>
    <submittedName>
        <fullName evidence="2">Uncharacterized protein</fullName>
    </submittedName>
</protein>
<evidence type="ECO:0000313" key="3">
    <source>
        <dbReference type="Proteomes" id="UP000283634"/>
    </source>
</evidence>
<accession>A0A422N3E7</accession>
<sequence>MIGAVHRVFPERGYGFVLAVPPPTSLALMMWLLLTLTTTETESEEAADAGQQQKLLSQGEHLSVWFPLRKYGVSTLKRREKCERAAHYSLQLSPGSYVKFSATCHYGTVNQRLVWRAGCVCVQCDAEELREALQKVKDLRWDCIILDEVKRKELQIARQYALVEQMTVESAFFKRAVTAAETFRALLLEEAVADDIGTEELQMRLAQERVRGLFDCLSKAAQRHVVREADLRRPLLSMWKDVGT</sequence>
<feature type="transmembrane region" description="Helical" evidence="1">
    <location>
        <begin position="12"/>
        <end position="34"/>
    </location>
</feature>
<dbReference type="EMBL" id="MKGL01000351">
    <property type="protein sequence ID" value="RNF00007.1"/>
    <property type="molecule type" value="Genomic_DNA"/>
</dbReference>
<reference evidence="2 3" key="1">
    <citation type="journal article" date="2018" name="BMC Genomics">
        <title>Genomic comparison of Trypanosoma conorhini and Trypanosoma rangeli to Trypanosoma cruzi strains of high and low virulence.</title>
        <authorList>
            <person name="Bradwell K.R."/>
            <person name="Koparde V.N."/>
            <person name="Matveyev A.V."/>
            <person name="Serrano M.G."/>
            <person name="Alves J.M."/>
            <person name="Parikh H."/>
            <person name="Huang B."/>
            <person name="Lee V."/>
            <person name="Espinosa-Alvarez O."/>
            <person name="Ortiz P.A."/>
            <person name="Costa-Martins A.G."/>
            <person name="Teixeira M.M."/>
            <person name="Buck G.A."/>
        </authorList>
    </citation>
    <scope>NUCLEOTIDE SEQUENCE [LARGE SCALE GENOMIC DNA]</scope>
    <source>
        <strain evidence="2 3">AM80</strain>
    </source>
</reference>
<comment type="caution">
    <text evidence="2">The sequence shown here is derived from an EMBL/GenBank/DDBJ whole genome shotgun (WGS) entry which is preliminary data.</text>
</comment>
<keyword evidence="1" id="KW-0812">Transmembrane</keyword>
<keyword evidence="1" id="KW-1133">Transmembrane helix</keyword>
<dbReference type="OrthoDB" id="242883at2759"/>
<dbReference type="GeneID" id="40331805"/>
<organism evidence="2 3">
    <name type="scientific">Trypanosoma rangeli</name>
    <dbReference type="NCBI Taxonomy" id="5698"/>
    <lineage>
        <taxon>Eukaryota</taxon>
        <taxon>Discoba</taxon>
        <taxon>Euglenozoa</taxon>
        <taxon>Kinetoplastea</taxon>
        <taxon>Metakinetoplastina</taxon>
        <taxon>Trypanosomatida</taxon>
        <taxon>Trypanosomatidae</taxon>
        <taxon>Trypanosoma</taxon>
        <taxon>Herpetosoma</taxon>
    </lineage>
</organism>
<name>A0A422N3E7_TRYRA</name>
<evidence type="ECO:0000313" key="2">
    <source>
        <dbReference type="EMBL" id="RNF00007.1"/>
    </source>
</evidence>
<dbReference type="VEuPathDB" id="TriTrypDB:TRSC58_04448"/>
<proteinExistence type="predicted"/>
<dbReference type="Proteomes" id="UP000283634">
    <property type="component" value="Unassembled WGS sequence"/>
</dbReference>
<keyword evidence="3" id="KW-1185">Reference proteome</keyword>
<keyword evidence="1" id="KW-0472">Membrane</keyword>